<dbReference type="InterPro" id="IPR037185">
    <property type="entry name" value="EmrE-like"/>
</dbReference>
<evidence type="ECO:0000256" key="4">
    <source>
        <dbReference type="ARBA" id="ARBA00023136"/>
    </source>
</evidence>
<feature type="transmembrane region" description="Helical" evidence="6">
    <location>
        <begin position="181"/>
        <end position="201"/>
    </location>
</feature>
<keyword evidence="3 6" id="KW-1133">Transmembrane helix</keyword>
<organism evidence="8 9">
    <name type="scientific">Marasmius crinis-equi</name>
    <dbReference type="NCBI Taxonomy" id="585013"/>
    <lineage>
        <taxon>Eukaryota</taxon>
        <taxon>Fungi</taxon>
        <taxon>Dikarya</taxon>
        <taxon>Basidiomycota</taxon>
        <taxon>Agaricomycotina</taxon>
        <taxon>Agaricomycetes</taxon>
        <taxon>Agaricomycetidae</taxon>
        <taxon>Agaricales</taxon>
        <taxon>Marasmiineae</taxon>
        <taxon>Marasmiaceae</taxon>
        <taxon>Marasmius</taxon>
    </lineage>
</organism>
<dbReference type="Pfam" id="PF00892">
    <property type="entry name" value="EamA"/>
    <property type="match status" value="2"/>
</dbReference>
<dbReference type="PANTHER" id="PTHR22911">
    <property type="entry name" value="ACYL-MALONYL CONDENSING ENZYME-RELATED"/>
    <property type="match status" value="1"/>
</dbReference>
<feature type="domain" description="EamA" evidence="7">
    <location>
        <begin position="125"/>
        <end position="252"/>
    </location>
</feature>
<comment type="subcellular location">
    <subcellularLocation>
        <location evidence="1">Membrane</location>
        <topology evidence="1">Multi-pass membrane protein</topology>
    </subcellularLocation>
</comment>
<evidence type="ECO:0000256" key="3">
    <source>
        <dbReference type="ARBA" id="ARBA00022989"/>
    </source>
</evidence>
<sequence length="306" mass="32769">MELILIRMGITGVVSLGLIALQWISLSDVTVLGFLVPLTTAMAGCIFLKEKFSKSQAIAGVLSLVGVILIARPAALFGRVPETTREEEGANAEPEESLPSAEANPSDHLRLLAVLFSLIGVLGSTVALKASLSPVICTRAVGKRAHAMHSLVAFSSQSVIAAAFGMIITRTPLVFPTEWRWGLLLLDIGVMGFIAQLLLNMGLQHEQAGRGTMALYTQVVWTYILEKLYFQTTPSMMSIVGAVIIVGAAVYVALTKEKTPEEEGQEVMQGVTVALERFDHDEEVLEEGAKDEGGGTEVAKNYSEGP</sequence>
<keyword evidence="4 6" id="KW-0472">Membrane</keyword>
<dbReference type="InterPro" id="IPR000620">
    <property type="entry name" value="EamA_dom"/>
</dbReference>
<evidence type="ECO:0000256" key="6">
    <source>
        <dbReference type="SAM" id="Phobius"/>
    </source>
</evidence>
<feature type="region of interest" description="Disordered" evidence="5">
    <location>
        <begin position="83"/>
        <end position="103"/>
    </location>
</feature>
<keyword evidence="9" id="KW-1185">Reference proteome</keyword>
<feature type="transmembrane region" description="Helical" evidence="6">
    <location>
        <begin position="30"/>
        <end position="48"/>
    </location>
</feature>
<feature type="transmembrane region" description="Helical" evidence="6">
    <location>
        <begin position="5"/>
        <end position="24"/>
    </location>
</feature>
<dbReference type="PANTHER" id="PTHR22911:SF6">
    <property type="entry name" value="SOLUTE CARRIER FAMILY 35 MEMBER G1"/>
    <property type="match status" value="1"/>
</dbReference>
<comment type="caution">
    <text evidence="8">The sequence shown here is derived from an EMBL/GenBank/DDBJ whole genome shotgun (WGS) entry which is preliminary data.</text>
</comment>
<evidence type="ECO:0000313" key="8">
    <source>
        <dbReference type="EMBL" id="KAL0568716.1"/>
    </source>
</evidence>
<dbReference type="EMBL" id="JBAHYK010001273">
    <property type="protein sequence ID" value="KAL0568716.1"/>
    <property type="molecule type" value="Genomic_DNA"/>
</dbReference>
<evidence type="ECO:0000256" key="2">
    <source>
        <dbReference type="ARBA" id="ARBA00022692"/>
    </source>
</evidence>
<feature type="transmembrane region" description="Helical" evidence="6">
    <location>
        <begin position="109"/>
        <end position="130"/>
    </location>
</feature>
<evidence type="ECO:0000256" key="1">
    <source>
        <dbReference type="ARBA" id="ARBA00004141"/>
    </source>
</evidence>
<evidence type="ECO:0000256" key="5">
    <source>
        <dbReference type="SAM" id="MobiDB-lite"/>
    </source>
</evidence>
<feature type="domain" description="EamA" evidence="7">
    <location>
        <begin position="5"/>
        <end position="71"/>
    </location>
</feature>
<evidence type="ECO:0000259" key="7">
    <source>
        <dbReference type="Pfam" id="PF00892"/>
    </source>
</evidence>
<feature type="transmembrane region" description="Helical" evidence="6">
    <location>
        <begin position="236"/>
        <end position="254"/>
    </location>
</feature>
<keyword evidence="2 6" id="KW-0812">Transmembrane</keyword>
<protein>
    <recommendedName>
        <fullName evidence="7">EamA domain-containing protein</fullName>
    </recommendedName>
</protein>
<dbReference type="SUPFAM" id="SSF103481">
    <property type="entry name" value="Multidrug resistance efflux transporter EmrE"/>
    <property type="match status" value="2"/>
</dbReference>
<feature type="transmembrane region" description="Helical" evidence="6">
    <location>
        <begin position="57"/>
        <end position="75"/>
    </location>
</feature>
<gene>
    <name evidence="8" type="ORF">V5O48_013269</name>
</gene>
<dbReference type="Proteomes" id="UP001465976">
    <property type="component" value="Unassembled WGS sequence"/>
</dbReference>
<feature type="transmembrane region" description="Helical" evidence="6">
    <location>
        <begin position="213"/>
        <end position="230"/>
    </location>
</feature>
<name>A0ABR3F0P1_9AGAR</name>
<feature type="region of interest" description="Disordered" evidence="5">
    <location>
        <begin position="284"/>
        <end position="306"/>
    </location>
</feature>
<evidence type="ECO:0000313" key="9">
    <source>
        <dbReference type="Proteomes" id="UP001465976"/>
    </source>
</evidence>
<accession>A0ABR3F0P1</accession>
<proteinExistence type="predicted"/>
<reference evidence="8 9" key="1">
    <citation type="submission" date="2024-02" db="EMBL/GenBank/DDBJ databases">
        <title>A draft genome for the cacao thread blight pathogen Marasmius crinis-equi.</title>
        <authorList>
            <person name="Cohen S.P."/>
            <person name="Baruah I.K."/>
            <person name="Amoako-Attah I."/>
            <person name="Bukari Y."/>
            <person name="Meinhardt L.W."/>
            <person name="Bailey B.A."/>
        </authorList>
    </citation>
    <scope>NUCLEOTIDE SEQUENCE [LARGE SCALE GENOMIC DNA]</scope>
    <source>
        <strain evidence="8 9">GH-76</strain>
    </source>
</reference>
<feature type="transmembrane region" description="Helical" evidence="6">
    <location>
        <begin position="151"/>
        <end position="169"/>
    </location>
</feature>